<sequence length="975" mass="105940">MAEGRGEPHDSVGGRWHDEGVHLPPSSAALIGRDADLRELDALYAQVVAGEPRAVVVAGEAGIGKSRLLAEFTARNADSARILRGQCVDLGEVATPYAPITAVLRELVDQAGTERVLEAAGPGWDTIGVLLPELGDHVAGGANENRLHEGVALLLEHFARERPVIVVIEDLHWADEATLTVLRFLLRAVASGPIMIVLTYRSDDVHRGHPLRVFLTEIERGRRAKRLELRRLTRAQVRKQAQSILGRTPDFDLVESVFERSEGVPFFVEELLASEDSILPETLRDVLLARYERLDDATQYFLRVVSAGGQRVEHDLVEDVFDGGPEQLDAAARAAVVANVLMVDDSAYTFRHALVREAVHGDLLPGERTRFHGRYAEALAGREKPGDITEIAYHWHAANNHAKAFPAKIAAMRSASQAYAYATAAQMGERALEIWDAIDDAESVAGMPRSKLMGKVAAYLHTAGEPERALGTITLAIALGDVDGPDLARHLMLKAQCLQNTAKLGAIPLLREALELVPPGANESLRATILYRLAARYMIEGAQPNAVDMATQALELAQEISDPEAASVASNIRGVARAHGGDVEGGLADLEQAKDLAEGNSDALLRFRVNYSDMLNLLGRYDESVAVADEGLDRSRELGVERSSGAILASNMIDPLFARGEWERANRLLDRVIALSPPLTFRVYLLRAKVWSTLWRGDLEAAERMFKHWSPHMVALAEVEVQTRLQYVRLAGELALAQDDAAAAWGHLSHVISAEFRSLPGHSVVIYAEAARALARLRADGSTEVDVDDAEKRLREAIDADSFWPNSHHWHAVVDAELGGPTRTGDGVAEWQRALEGAEALLAQTRPYLLLRLGMAQHGAGQRSEAVETLEQAIDAANTLGAGLITNQARTFAQRAGLPLGGAPGRHETGSVELTAREQQVLDLIAEGLTNRQIGERLFISVKTASVHVSAILRKLGASSRTEAAMIAERSTIRV</sequence>
<dbReference type="SMART" id="SM00421">
    <property type="entry name" value="HTH_LUXR"/>
    <property type="match status" value="1"/>
</dbReference>
<protein>
    <submittedName>
        <fullName evidence="4">AAA family ATPase</fullName>
    </submittedName>
</protein>
<evidence type="ECO:0000256" key="2">
    <source>
        <dbReference type="ARBA" id="ARBA00022840"/>
    </source>
</evidence>
<evidence type="ECO:0000313" key="5">
    <source>
        <dbReference type="Proteomes" id="UP000380867"/>
    </source>
</evidence>
<dbReference type="SUPFAM" id="SSF52540">
    <property type="entry name" value="P-loop containing nucleoside triphosphate hydrolases"/>
    <property type="match status" value="1"/>
</dbReference>
<dbReference type="AlphaFoldDB" id="A0A5M4FIR6"/>
<dbReference type="InterPro" id="IPR000792">
    <property type="entry name" value="Tscrpt_reg_LuxR_C"/>
</dbReference>
<keyword evidence="2" id="KW-0067">ATP-binding</keyword>
<dbReference type="PROSITE" id="PS50043">
    <property type="entry name" value="HTH_LUXR_2"/>
    <property type="match status" value="1"/>
</dbReference>
<feature type="domain" description="HTH luxR-type" evidence="3">
    <location>
        <begin position="907"/>
        <end position="972"/>
    </location>
</feature>
<dbReference type="SUPFAM" id="SSF48452">
    <property type="entry name" value="TPR-like"/>
    <property type="match status" value="1"/>
</dbReference>
<dbReference type="PANTHER" id="PTHR16305">
    <property type="entry name" value="TESTICULAR SOLUBLE ADENYLYL CYCLASE"/>
    <property type="match status" value="1"/>
</dbReference>
<accession>A0A5M4FIR6</accession>
<dbReference type="Pfam" id="PF00196">
    <property type="entry name" value="GerE"/>
    <property type="match status" value="1"/>
</dbReference>
<dbReference type="InterPro" id="IPR036388">
    <property type="entry name" value="WH-like_DNA-bd_sf"/>
</dbReference>
<organism evidence="4 5">
    <name type="scientific">Aeromicrobium ginsengisoli</name>
    <dbReference type="NCBI Taxonomy" id="363867"/>
    <lineage>
        <taxon>Bacteria</taxon>
        <taxon>Bacillati</taxon>
        <taxon>Actinomycetota</taxon>
        <taxon>Actinomycetes</taxon>
        <taxon>Propionibacteriales</taxon>
        <taxon>Nocardioidaceae</taxon>
        <taxon>Aeromicrobium</taxon>
    </lineage>
</organism>
<dbReference type="PRINTS" id="PR00038">
    <property type="entry name" value="HTHLUXR"/>
</dbReference>
<dbReference type="SUPFAM" id="SSF46894">
    <property type="entry name" value="C-terminal effector domain of the bipartite response regulators"/>
    <property type="match status" value="1"/>
</dbReference>
<proteinExistence type="predicted"/>
<evidence type="ECO:0000313" key="4">
    <source>
        <dbReference type="EMBL" id="KAA1400000.1"/>
    </source>
</evidence>
<evidence type="ECO:0000256" key="1">
    <source>
        <dbReference type="ARBA" id="ARBA00022741"/>
    </source>
</evidence>
<dbReference type="OrthoDB" id="3795727at2"/>
<dbReference type="EMBL" id="SDPQ02000001">
    <property type="protein sequence ID" value="KAA1400000.1"/>
    <property type="molecule type" value="Genomic_DNA"/>
</dbReference>
<dbReference type="SMART" id="SM00028">
    <property type="entry name" value="TPR"/>
    <property type="match status" value="3"/>
</dbReference>
<dbReference type="GO" id="GO:0005524">
    <property type="term" value="F:ATP binding"/>
    <property type="evidence" value="ECO:0007669"/>
    <property type="project" value="UniProtKB-KW"/>
</dbReference>
<dbReference type="InterPro" id="IPR011990">
    <property type="entry name" value="TPR-like_helical_dom_sf"/>
</dbReference>
<dbReference type="InterPro" id="IPR041664">
    <property type="entry name" value="AAA_16"/>
</dbReference>
<keyword evidence="1" id="KW-0547">Nucleotide-binding</keyword>
<dbReference type="InterPro" id="IPR019734">
    <property type="entry name" value="TPR_rpt"/>
</dbReference>
<dbReference type="Gene3D" id="1.25.40.10">
    <property type="entry name" value="Tetratricopeptide repeat domain"/>
    <property type="match status" value="2"/>
</dbReference>
<dbReference type="Proteomes" id="UP000380867">
    <property type="component" value="Unassembled WGS sequence"/>
</dbReference>
<dbReference type="GO" id="GO:0003677">
    <property type="term" value="F:DNA binding"/>
    <property type="evidence" value="ECO:0007669"/>
    <property type="project" value="InterPro"/>
</dbReference>
<dbReference type="Gene3D" id="3.40.50.300">
    <property type="entry name" value="P-loop containing nucleotide triphosphate hydrolases"/>
    <property type="match status" value="1"/>
</dbReference>
<dbReference type="InterPro" id="IPR016032">
    <property type="entry name" value="Sig_transdc_resp-reg_C-effctor"/>
</dbReference>
<dbReference type="Pfam" id="PF13191">
    <property type="entry name" value="AAA_16"/>
    <property type="match status" value="1"/>
</dbReference>
<dbReference type="GO" id="GO:0004016">
    <property type="term" value="F:adenylate cyclase activity"/>
    <property type="evidence" value="ECO:0007669"/>
    <property type="project" value="TreeGrafter"/>
</dbReference>
<name>A0A5M4FIR6_9ACTN</name>
<dbReference type="Gene3D" id="1.10.10.10">
    <property type="entry name" value="Winged helix-like DNA-binding domain superfamily/Winged helix DNA-binding domain"/>
    <property type="match status" value="1"/>
</dbReference>
<dbReference type="GO" id="GO:0005737">
    <property type="term" value="C:cytoplasm"/>
    <property type="evidence" value="ECO:0007669"/>
    <property type="project" value="TreeGrafter"/>
</dbReference>
<dbReference type="CDD" id="cd06170">
    <property type="entry name" value="LuxR_C_like"/>
    <property type="match status" value="1"/>
</dbReference>
<dbReference type="PANTHER" id="PTHR16305:SF35">
    <property type="entry name" value="TRANSCRIPTIONAL ACTIVATOR DOMAIN"/>
    <property type="match status" value="1"/>
</dbReference>
<gene>
    <name evidence="4" type="ORF">ESP70_004420</name>
</gene>
<reference evidence="4" key="1">
    <citation type="submission" date="2019-09" db="EMBL/GenBank/DDBJ databases">
        <authorList>
            <person name="Li J."/>
        </authorList>
    </citation>
    <scope>NUCLEOTIDE SEQUENCE [LARGE SCALE GENOMIC DNA]</scope>
    <source>
        <strain evidence="4">JCM 14732</strain>
    </source>
</reference>
<comment type="caution">
    <text evidence="4">The sequence shown here is derived from an EMBL/GenBank/DDBJ whole genome shotgun (WGS) entry which is preliminary data.</text>
</comment>
<evidence type="ECO:0000259" key="3">
    <source>
        <dbReference type="PROSITE" id="PS50043"/>
    </source>
</evidence>
<dbReference type="InterPro" id="IPR027417">
    <property type="entry name" value="P-loop_NTPase"/>
</dbReference>
<keyword evidence="5" id="KW-1185">Reference proteome</keyword>
<dbReference type="GO" id="GO:0006355">
    <property type="term" value="P:regulation of DNA-templated transcription"/>
    <property type="evidence" value="ECO:0007669"/>
    <property type="project" value="InterPro"/>
</dbReference>